<evidence type="ECO:0000256" key="8">
    <source>
        <dbReference type="SAM" id="MobiDB-lite"/>
    </source>
</evidence>
<evidence type="ECO:0000256" key="4">
    <source>
        <dbReference type="ARBA" id="ARBA00022692"/>
    </source>
</evidence>
<dbReference type="GO" id="GO:0005886">
    <property type="term" value="C:plasma membrane"/>
    <property type="evidence" value="ECO:0007669"/>
    <property type="project" value="UniProtKB-SubCell"/>
</dbReference>
<dbReference type="Pfam" id="PF25539">
    <property type="entry name" value="Bestrophin_2"/>
    <property type="match status" value="1"/>
</dbReference>
<evidence type="ECO:0000313" key="9">
    <source>
        <dbReference type="EMBL" id="KAG8468076.1"/>
    </source>
</evidence>
<evidence type="ECO:0000313" key="10">
    <source>
        <dbReference type="Proteomes" id="UP000751190"/>
    </source>
</evidence>
<dbReference type="InterPro" id="IPR044669">
    <property type="entry name" value="YneE/VCCN1/2-like"/>
</dbReference>
<evidence type="ECO:0000256" key="2">
    <source>
        <dbReference type="ARBA" id="ARBA00022448"/>
    </source>
</evidence>
<dbReference type="PANTHER" id="PTHR33281">
    <property type="entry name" value="UPF0187 PROTEIN YNEE"/>
    <property type="match status" value="1"/>
</dbReference>
<dbReference type="OrthoDB" id="1368at2759"/>
<keyword evidence="10" id="KW-1185">Reference proteome</keyword>
<proteinExistence type="predicted"/>
<evidence type="ECO:0000256" key="7">
    <source>
        <dbReference type="ARBA" id="ARBA00023136"/>
    </source>
</evidence>
<sequence>MLLLLLGSGARVRPALRALGARPRSCARAALLPSEPADLLAERPFVRPPRPWSYELRTDDGILLDARDLRERRSDWLRDLLSIGNSRILDSLSERLVVILLWSVFVTALVELDRVAPLGHSAGLATALAMPSWPLEAVSGLLAILLVFRTDQAYDRFWEARQRWADVQAATRSIALLALGHFPPGQARDLLLAYASTFPFALKQHMRGIRDLSRLEESWLPYAAPRLGEAAARSELLSWVNEDNLPAALLGSLSAEVAVLLRPQLPRGYRVRAVDSQGQRQGALWAALQAHVESLTEATTACERLKLTPIPWAYARLTSRYCTLFLLTLPFALIDSELPPWGRPLIATGFGYVLFGLDELGHLIEEPFSLAYARGAAGDAAEGESDAAGFDDNERAARLPVVRWCAGAFVRIVRGAFGIISAALGVPESAGERSRRSAELEVLPLRKYCYIGAHELAELAAAQAGREARAASEHDGAGARLAAAARRALRRERPLFGGGGSNDNAPQSAAPGRWLGAGSQAGGDDGQQPHGSSGAEPHVEDPARYRAIAEAAKLRLELIGDRRL</sequence>
<keyword evidence="6" id="KW-0406">Ion transport</keyword>
<comment type="subcellular location">
    <subcellularLocation>
        <location evidence="1">Cell membrane</location>
        <topology evidence="1">Multi-pass membrane protein</topology>
    </subcellularLocation>
</comment>
<keyword evidence="7" id="KW-0472">Membrane</keyword>
<evidence type="ECO:0000256" key="5">
    <source>
        <dbReference type="ARBA" id="ARBA00022989"/>
    </source>
</evidence>
<accession>A0A8J5XSD0</accession>
<dbReference type="GO" id="GO:0005254">
    <property type="term" value="F:chloride channel activity"/>
    <property type="evidence" value="ECO:0007669"/>
    <property type="project" value="InterPro"/>
</dbReference>
<name>A0A8J5XSD0_DIALT</name>
<dbReference type="Proteomes" id="UP000751190">
    <property type="component" value="Unassembled WGS sequence"/>
</dbReference>
<evidence type="ECO:0000256" key="3">
    <source>
        <dbReference type="ARBA" id="ARBA00022475"/>
    </source>
</evidence>
<comment type="caution">
    <text evidence="9">The sequence shown here is derived from an EMBL/GenBank/DDBJ whole genome shotgun (WGS) entry which is preliminary data.</text>
</comment>
<dbReference type="AlphaFoldDB" id="A0A8J5XSD0"/>
<dbReference type="EMBL" id="JAGTXO010000005">
    <property type="protein sequence ID" value="KAG8468076.1"/>
    <property type="molecule type" value="Genomic_DNA"/>
</dbReference>
<protein>
    <recommendedName>
        <fullName evidence="11">Bestrophin homolog</fullName>
    </recommendedName>
</protein>
<reference evidence="9" key="1">
    <citation type="submission" date="2021-05" db="EMBL/GenBank/DDBJ databases">
        <title>The genome of the haptophyte Pavlova lutheri (Diacronema luteri, Pavlovales) - a model for lipid biosynthesis in eukaryotic algae.</title>
        <authorList>
            <person name="Hulatt C.J."/>
            <person name="Posewitz M.C."/>
        </authorList>
    </citation>
    <scope>NUCLEOTIDE SEQUENCE</scope>
    <source>
        <strain evidence="9">NIVA-4/92</strain>
    </source>
</reference>
<evidence type="ECO:0000256" key="1">
    <source>
        <dbReference type="ARBA" id="ARBA00004651"/>
    </source>
</evidence>
<keyword evidence="4" id="KW-0812">Transmembrane</keyword>
<evidence type="ECO:0000256" key="6">
    <source>
        <dbReference type="ARBA" id="ARBA00023065"/>
    </source>
</evidence>
<feature type="region of interest" description="Disordered" evidence="8">
    <location>
        <begin position="493"/>
        <end position="544"/>
    </location>
</feature>
<keyword evidence="2" id="KW-0813">Transport</keyword>
<dbReference type="PANTHER" id="PTHR33281:SF19">
    <property type="entry name" value="VOLTAGE-DEPENDENT ANION CHANNEL-FORMING PROTEIN YNEE"/>
    <property type="match status" value="1"/>
</dbReference>
<organism evidence="9 10">
    <name type="scientific">Diacronema lutheri</name>
    <name type="common">Unicellular marine alga</name>
    <name type="synonym">Monochrysis lutheri</name>
    <dbReference type="NCBI Taxonomy" id="2081491"/>
    <lineage>
        <taxon>Eukaryota</taxon>
        <taxon>Haptista</taxon>
        <taxon>Haptophyta</taxon>
        <taxon>Pavlovophyceae</taxon>
        <taxon>Pavlovales</taxon>
        <taxon>Pavlovaceae</taxon>
        <taxon>Diacronema</taxon>
    </lineage>
</organism>
<gene>
    <name evidence="9" type="ORF">KFE25_007128</name>
</gene>
<keyword evidence="5" id="KW-1133">Transmembrane helix</keyword>
<keyword evidence="3" id="KW-1003">Cell membrane</keyword>
<evidence type="ECO:0008006" key="11">
    <source>
        <dbReference type="Google" id="ProtNLM"/>
    </source>
</evidence>